<keyword evidence="3" id="KW-1185">Reference proteome</keyword>
<feature type="domain" description="Nitroreductase" evidence="1">
    <location>
        <begin position="6"/>
        <end position="64"/>
    </location>
</feature>
<proteinExistence type="predicted"/>
<organism evidence="2 3">
    <name type="scientific">Epilithonimonas arachidiradicis</name>
    <dbReference type="NCBI Taxonomy" id="1617282"/>
    <lineage>
        <taxon>Bacteria</taxon>
        <taxon>Pseudomonadati</taxon>
        <taxon>Bacteroidota</taxon>
        <taxon>Flavobacteriia</taxon>
        <taxon>Flavobacteriales</taxon>
        <taxon>Weeksellaceae</taxon>
        <taxon>Chryseobacterium group</taxon>
        <taxon>Epilithonimonas</taxon>
    </lineage>
</organism>
<dbReference type="Gene3D" id="3.40.109.10">
    <property type="entry name" value="NADH Oxidase"/>
    <property type="match status" value="1"/>
</dbReference>
<dbReference type="EMBL" id="BMCW01000004">
    <property type="protein sequence ID" value="GGG59527.1"/>
    <property type="molecule type" value="Genomic_DNA"/>
</dbReference>
<evidence type="ECO:0000259" key="1">
    <source>
        <dbReference type="Pfam" id="PF00881"/>
    </source>
</evidence>
<comment type="caution">
    <text evidence="2">The sequence shown here is derived from an EMBL/GenBank/DDBJ whole genome shotgun (WGS) entry which is preliminary data.</text>
</comment>
<protein>
    <recommendedName>
        <fullName evidence="1">Nitroreductase domain-containing protein</fullName>
    </recommendedName>
</protein>
<name>A0ABQ1X4G9_9FLAO</name>
<accession>A0ABQ1X4G9</accession>
<evidence type="ECO:0000313" key="3">
    <source>
        <dbReference type="Proteomes" id="UP000658202"/>
    </source>
</evidence>
<sequence length="89" mass="9810">MSLDENFHHAAKQANIALGLAITAAASLEIDTTPMEGFDAAALDQFLNLHAKGLRSSMLLAVGYRDTENDWNLKNEKVCKPTEEFITFL</sequence>
<dbReference type="SUPFAM" id="SSF55469">
    <property type="entry name" value="FMN-dependent nitroreductase-like"/>
    <property type="match status" value="1"/>
</dbReference>
<evidence type="ECO:0000313" key="2">
    <source>
        <dbReference type="EMBL" id="GGG59527.1"/>
    </source>
</evidence>
<dbReference type="InterPro" id="IPR029479">
    <property type="entry name" value="Nitroreductase"/>
</dbReference>
<dbReference type="Proteomes" id="UP000658202">
    <property type="component" value="Unassembled WGS sequence"/>
</dbReference>
<dbReference type="Pfam" id="PF00881">
    <property type="entry name" value="Nitroreductase"/>
    <property type="match status" value="1"/>
</dbReference>
<dbReference type="InterPro" id="IPR000415">
    <property type="entry name" value="Nitroreductase-like"/>
</dbReference>
<gene>
    <name evidence="2" type="ORF">GCM10007332_21510</name>
</gene>
<reference evidence="3" key="1">
    <citation type="journal article" date="2019" name="Int. J. Syst. Evol. Microbiol.">
        <title>The Global Catalogue of Microorganisms (GCM) 10K type strain sequencing project: providing services to taxonomists for standard genome sequencing and annotation.</title>
        <authorList>
            <consortium name="The Broad Institute Genomics Platform"/>
            <consortium name="The Broad Institute Genome Sequencing Center for Infectious Disease"/>
            <person name="Wu L."/>
            <person name="Ma J."/>
        </authorList>
    </citation>
    <scope>NUCLEOTIDE SEQUENCE [LARGE SCALE GENOMIC DNA]</scope>
    <source>
        <strain evidence="3">CCM 8490</strain>
    </source>
</reference>